<dbReference type="InterPro" id="IPR033900">
    <property type="entry name" value="Gram_neg_porin_domain"/>
</dbReference>
<dbReference type="GO" id="GO:0006811">
    <property type="term" value="P:monoatomic ion transport"/>
    <property type="evidence" value="ECO:0007669"/>
    <property type="project" value="UniProtKB-KW"/>
</dbReference>
<dbReference type="AlphaFoldDB" id="A6VKE5"/>
<dbReference type="OrthoDB" id="5689851at2"/>
<keyword evidence="2" id="KW-0813">Transport</keyword>
<dbReference type="RefSeq" id="WP_011978718.1">
    <property type="nucleotide sequence ID" value="NC_009655.1"/>
</dbReference>
<dbReference type="Gene3D" id="2.40.160.10">
    <property type="entry name" value="Porin"/>
    <property type="match status" value="1"/>
</dbReference>
<evidence type="ECO:0000256" key="6">
    <source>
        <dbReference type="ARBA" id="ARBA00023065"/>
    </source>
</evidence>
<dbReference type="CDD" id="cd00342">
    <property type="entry name" value="gram_neg_porins"/>
    <property type="match status" value="1"/>
</dbReference>
<dbReference type="KEGG" id="asu:Asuc_0061"/>
<evidence type="ECO:0000256" key="8">
    <source>
        <dbReference type="ARBA" id="ARBA00023136"/>
    </source>
</evidence>
<dbReference type="GO" id="GO:0015288">
    <property type="term" value="F:porin activity"/>
    <property type="evidence" value="ECO:0007669"/>
    <property type="project" value="UniProtKB-KW"/>
</dbReference>
<feature type="signal peptide" evidence="10">
    <location>
        <begin position="1"/>
        <end position="20"/>
    </location>
</feature>
<keyword evidence="8" id="KW-0472">Membrane</keyword>
<evidence type="ECO:0000256" key="1">
    <source>
        <dbReference type="ARBA" id="ARBA00004571"/>
    </source>
</evidence>
<keyword evidence="13" id="KW-1185">Reference proteome</keyword>
<sequence>MKKTTLALFTSIFAIPSASAFNLVDNQEYGTKLDFVGSARIMWRNTSDKETDVADGSITREHINHAVQNNGSRFGFKLSQSLTNDFYVLGRVEWRFRGTDNNGVEARSQHNFDHIYTRQLYAGIGHSQYGELTYGNQTVLTDEVKQTDLPNTLSLSDGLLVSGARRTIQYVYTGNNGYTKGLKIGAFYGNRSPRGNNGLSLEEHRKDIWGGGAIQKFEIDEYQELVLSLGTTKERFERANLPVYSRTAYAFGSAYTYDDTTLGLDLERQERKNQDEAGAKRTYKEIRTVLYHKITPDWRAYTMYAYKTEKRNDVDSTDRKDKTHQFMLGSEYYLIPKNTGPISLKTFLEWQATRTKEYRTGELRQKERNYTTVIGLRAYW</sequence>
<dbReference type="EMBL" id="CP000746">
    <property type="protein sequence ID" value="ABR73442.1"/>
    <property type="molecule type" value="Genomic_DNA"/>
</dbReference>
<evidence type="ECO:0000313" key="13">
    <source>
        <dbReference type="Proteomes" id="UP000001114"/>
    </source>
</evidence>
<dbReference type="Pfam" id="PF13609">
    <property type="entry name" value="Porin_4"/>
    <property type="match status" value="1"/>
</dbReference>
<dbReference type="GO" id="GO:0046930">
    <property type="term" value="C:pore complex"/>
    <property type="evidence" value="ECO:0007669"/>
    <property type="project" value="UniProtKB-KW"/>
</dbReference>
<keyword evidence="9" id="KW-0998">Cell outer membrane</keyword>
<accession>A6VKE5</accession>
<evidence type="ECO:0000256" key="4">
    <source>
        <dbReference type="ARBA" id="ARBA00022692"/>
    </source>
</evidence>
<name>A6VKE5_ACTSZ</name>
<comment type="subcellular location">
    <subcellularLocation>
        <location evidence="1">Cell outer membrane</location>
        <topology evidence="1">Multi-pass membrane protein</topology>
    </subcellularLocation>
</comment>
<dbReference type="HOGENOM" id="CLU_058202_1_1_6"/>
<keyword evidence="5 10" id="KW-0732">Signal</keyword>
<keyword evidence="6" id="KW-0406">Ion transport</keyword>
<evidence type="ECO:0000256" key="5">
    <source>
        <dbReference type="ARBA" id="ARBA00022729"/>
    </source>
</evidence>
<feature type="domain" description="Porin" evidence="11">
    <location>
        <begin position="22"/>
        <end position="334"/>
    </location>
</feature>
<evidence type="ECO:0000256" key="9">
    <source>
        <dbReference type="ARBA" id="ARBA00023237"/>
    </source>
</evidence>
<reference evidence="13" key="1">
    <citation type="journal article" date="2010" name="BMC Genomics">
        <title>A genomic perspective on the potential of Actinobacillus succinogenes for industrial succinate production.</title>
        <authorList>
            <person name="McKinlay J.B."/>
            <person name="Laivenieks M."/>
            <person name="Schindler B.D."/>
            <person name="McKinlay A.A."/>
            <person name="Siddaramappa S."/>
            <person name="Challacombe J.F."/>
            <person name="Lowry S.R."/>
            <person name="Clum A."/>
            <person name="Lapidus A.L."/>
            <person name="Burkhart K.B."/>
            <person name="Harkins V."/>
            <person name="Vieille C."/>
        </authorList>
    </citation>
    <scope>NUCLEOTIDE SEQUENCE [LARGE SCALE GENOMIC DNA]</scope>
    <source>
        <strain evidence="13">ATCC 55618 / DSM 22257 / CCUG 43843 / 130Z</strain>
    </source>
</reference>
<dbReference type="InterPro" id="IPR023614">
    <property type="entry name" value="Porin_dom_sf"/>
</dbReference>
<evidence type="ECO:0000313" key="12">
    <source>
        <dbReference type="EMBL" id="ABR73442.1"/>
    </source>
</evidence>
<keyword evidence="3" id="KW-1134">Transmembrane beta strand</keyword>
<dbReference type="eggNOG" id="COG3203">
    <property type="taxonomic scope" value="Bacteria"/>
</dbReference>
<keyword evidence="4" id="KW-0812">Transmembrane</keyword>
<feature type="chain" id="PRO_5002704017" evidence="10">
    <location>
        <begin position="21"/>
        <end position="380"/>
    </location>
</feature>
<evidence type="ECO:0000256" key="3">
    <source>
        <dbReference type="ARBA" id="ARBA00022452"/>
    </source>
</evidence>
<dbReference type="GO" id="GO:0009279">
    <property type="term" value="C:cell outer membrane"/>
    <property type="evidence" value="ECO:0007669"/>
    <property type="project" value="UniProtKB-SubCell"/>
</dbReference>
<dbReference type="PANTHER" id="PTHR34501:SF2">
    <property type="entry name" value="OUTER MEMBRANE PORIN F-RELATED"/>
    <property type="match status" value="1"/>
</dbReference>
<evidence type="ECO:0000256" key="2">
    <source>
        <dbReference type="ARBA" id="ARBA00022448"/>
    </source>
</evidence>
<evidence type="ECO:0000259" key="11">
    <source>
        <dbReference type="Pfam" id="PF13609"/>
    </source>
</evidence>
<proteinExistence type="predicted"/>
<dbReference type="InterPro" id="IPR050298">
    <property type="entry name" value="Gram-neg_bact_OMP"/>
</dbReference>
<gene>
    <name evidence="12" type="ordered locus">Asuc_0061</name>
</gene>
<evidence type="ECO:0000256" key="7">
    <source>
        <dbReference type="ARBA" id="ARBA00023114"/>
    </source>
</evidence>
<protein>
    <submittedName>
        <fullName evidence="12">Porin Gram-negative type</fullName>
    </submittedName>
</protein>
<organism evidence="12 13">
    <name type="scientific">Actinobacillus succinogenes (strain ATCC 55618 / DSM 22257 / CCUG 43843 / 130Z)</name>
    <dbReference type="NCBI Taxonomy" id="339671"/>
    <lineage>
        <taxon>Bacteria</taxon>
        <taxon>Pseudomonadati</taxon>
        <taxon>Pseudomonadota</taxon>
        <taxon>Gammaproteobacteria</taxon>
        <taxon>Pasteurellales</taxon>
        <taxon>Pasteurellaceae</taxon>
        <taxon>Actinobacillus</taxon>
    </lineage>
</organism>
<dbReference type="PANTHER" id="PTHR34501">
    <property type="entry name" value="PROTEIN YDDL-RELATED"/>
    <property type="match status" value="1"/>
</dbReference>
<keyword evidence="7" id="KW-0626">Porin</keyword>
<dbReference type="Proteomes" id="UP000001114">
    <property type="component" value="Chromosome"/>
</dbReference>
<dbReference type="SUPFAM" id="SSF56935">
    <property type="entry name" value="Porins"/>
    <property type="match status" value="1"/>
</dbReference>
<dbReference type="STRING" id="339671.Asuc_0061"/>
<evidence type="ECO:0000256" key="10">
    <source>
        <dbReference type="SAM" id="SignalP"/>
    </source>
</evidence>